<evidence type="ECO:0000313" key="3">
    <source>
        <dbReference type="Proteomes" id="UP000675431"/>
    </source>
</evidence>
<keyword evidence="3" id="KW-1185">Reference proteome</keyword>
<accession>A0A941HTK1</accession>
<name>A0A941HTK1_9BACI</name>
<dbReference type="AlphaFoldDB" id="A0A941HTK1"/>
<dbReference type="EMBL" id="JAGSIE010000021">
    <property type="protein sequence ID" value="MBR7554017.1"/>
    <property type="molecule type" value="Genomic_DNA"/>
</dbReference>
<comment type="caution">
    <text evidence="2">The sequence shown here is derived from an EMBL/GenBank/DDBJ whole genome shotgun (WGS) entry which is preliminary data.</text>
</comment>
<proteinExistence type="predicted"/>
<gene>
    <name evidence="2" type="ORF">KC820_07605</name>
</gene>
<feature type="region of interest" description="Disordered" evidence="1">
    <location>
        <begin position="17"/>
        <end position="38"/>
    </location>
</feature>
<evidence type="ECO:0000313" key="2">
    <source>
        <dbReference type="EMBL" id="MBR7554017.1"/>
    </source>
</evidence>
<dbReference type="Proteomes" id="UP000675431">
    <property type="component" value="Unassembled WGS sequence"/>
</dbReference>
<reference evidence="2 3" key="1">
    <citation type="submission" date="2021-04" db="EMBL/GenBank/DDBJ databases">
        <title>Allobacillus sp. nov. SKP8-2 isolated from shrimp paste.</title>
        <authorList>
            <person name="Tanasupawat S."/>
            <person name="Yiamsombat S."/>
            <person name="Kanchanasin P."/>
            <person name="Kuncharoen N."/>
        </authorList>
    </citation>
    <scope>NUCLEOTIDE SEQUENCE [LARGE SCALE GENOMIC DNA]</scope>
    <source>
        <strain evidence="2 3">SKP8-2</strain>
    </source>
</reference>
<dbReference type="RefSeq" id="WP_212369978.1">
    <property type="nucleotide sequence ID" value="NZ_JAGSIE010000021.1"/>
</dbReference>
<sequence length="51" mass="5802">MRCGEKCFVVEMEANGKSHTKQLNARTPAEARKKIRKQTGEQTKIISVLKK</sequence>
<evidence type="ECO:0000256" key="1">
    <source>
        <dbReference type="SAM" id="MobiDB-lite"/>
    </source>
</evidence>
<protein>
    <submittedName>
        <fullName evidence="2">Uncharacterized protein</fullName>
    </submittedName>
</protein>
<organism evidence="2 3">
    <name type="scientific">Allobacillus saliphilus</name>
    <dbReference type="NCBI Taxonomy" id="2912308"/>
    <lineage>
        <taxon>Bacteria</taxon>
        <taxon>Bacillati</taxon>
        <taxon>Bacillota</taxon>
        <taxon>Bacilli</taxon>
        <taxon>Bacillales</taxon>
        <taxon>Bacillaceae</taxon>
        <taxon>Allobacillus</taxon>
    </lineage>
</organism>